<evidence type="ECO:0000259" key="1">
    <source>
        <dbReference type="Pfam" id="PF08044"/>
    </source>
</evidence>
<sequence>MTGNVAQPPEPYVRASDADRERVVEILGHALADGRLTVQEHAERLDAVYAAKTVGELEPLTRDLVPTSTPSAAASSLVDPSGAAEHQDRMVAIFGGVQRRGRWRVRRRARAVAVFGGIDLDLNDATFDAPVVEITLFTLFGGISIRVPDGVEVRDESSSVFGGVSVDTDDPPASGGPVVVLKGLSIFGGVDARRRRGGRC</sequence>
<evidence type="ECO:0000313" key="2">
    <source>
        <dbReference type="EMBL" id="REF36163.1"/>
    </source>
</evidence>
<dbReference type="PANTHER" id="PTHR40763:SF4">
    <property type="entry name" value="DUF1707 DOMAIN-CONTAINING PROTEIN"/>
    <property type="match status" value="1"/>
</dbReference>
<dbReference type="OrthoDB" id="4772576at2"/>
<evidence type="ECO:0000313" key="3">
    <source>
        <dbReference type="Proteomes" id="UP000256485"/>
    </source>
</evidence>
<accession>A0A3D9V643</accession>
<organism evidence="2 3">
    <name type="scientific">Thermasporomyces composti</name>
    <dbReference type="NCBI Taxonomy" id="696763"/>
    <lineage>
        <taxon>Bacteria</taxon>
        <taxon>Bacillati</taxon>
        <taxon>Actinomycetota</taxon>
        <taxon>Actinomycetes</taxon>
        <taxon>Propionibacteriales</taxon>
        <taxon>Nocardioidaceae</taxon>
        <taxon>Thermasporomyces</taxon>
    </lineage>
</organism>
<dbReference type="AlphaFoldDB" id="A0A3D9V643"/>
<protein>
    <submittedName>
        <fullName evidence="2">Cell wall-active antibiotic response 4TMS protein YvqF</fullName>
    </submittedName>
</protein>
<dbReference type="InterPro" id="IPR012551">
    <property type="entry name" value="DUF1707_SHOCT-like"/>
</dbReference>
<proteinExistence type="predicted"/>
<dbReference type="PANTHER" id="PTHR40763">
    <property type="entry name" value="MEMBRANE PROTEIN-RELATED"/>
    <property type="match status" value="1"/>
</dbReference>
<name>A0A3D9V643_THECX</name>
<dbReference type="EMBL" id="QTUC01000001">
    <property type="protein sequence ID" value="REF36163.1"/>
    <property type="molecule type" value="Genomic_DNA"/>
</dbReference>
<comment type="caution">
    <text evidence="2">The sequence shown here is derived from an EMBL/GenBank/DDBJ whole genome shotgun (WGS) entry which is preliminary data.</text>
</comment>
<dbReference type="Proteomes" id="UP000256485">
    <property type="component" value="Unassembled WGS sequence"/>
</dbReference>
<feature type="domain" description="DUF1707" evidence="1">
    <location>
        <begin position="13"/>
        <end position="64"/>
    </location>
</feature>
<reference evidence="2 3" key="1">
    <citation type="submission" date="2018-08" db="EMBL/GenBank/DDBJ databases">
        <title>Sequencing the genomes of 1000 actinobacteria strains.</title>
        <authorList>
            <person name="Klenk H.-P."/>
        </authorList>
    </citation>
    <scope>NUCLEOTIDE SEQUENCE [LARGE SCALE GENOMIC DNA]</scope>
    <source>
        <strain evidence="2 3">DSM 22891</strain>
    </source>
</reference>
<dbReference type="RefSeq" id="WP_115849841.1">
    <property type="nucleotide sequence ID" value="NZ_QTUC01000001.1"/>
</dbReference>
<gene>
    <name evidence="2" type="ORF">DFJ64_1563</name>
</gene>
<keyword evidence="3" id="KW-1185">Reference proteome</keyword>
<dbReference type="Pfam" id="PF08044">
    <property type="entry name" value="DUF1707"/>
    <property type="match status" value="1"/>
</dbReference>